<accession>A0A7C1JQG5</accession>
<feature type="transmembrane region" description="Helical" evidence="1">
    <location>
        <begin position="118"/>
        <end position="146"/>
    </location>
</feature>
<feature type="transmembrane region" description="Helical" evidence="1">
    <location>
        <begin position="152"/>
        <end position="175"/>
    </location>
</feature>
<feature type="transmembrane region" description="Helical" evidence="1">
    <location>
        <begin position="486"/>
        <end position="513"/>
    </location>
</feature>
<keyword evidence="1" id="KW-0472">Membrane</keyword>
<feature type="transmembrane region" description="Helical" evidence="1">
    <location>
        <begin position="414"/>
        <end position="433"/>
    </location>
</feature>
<dbReference type="AlphaFoldDB" id="A0A7C1JQG5"/>
<feature type="transmembrane region" description="Helical" evidence="1">
    <location>
        <begin position="41"/>
        <end position="65"/>
    </location>
</feature>
<feature type="transmembrane region" description="Helical" evidence="1">
    <location>
        <begin position="519"/>
        <end position="539"/>
    </location>
</feature>
<reference evidence="2" key="1">
    <citation type="journal article" date="2020" name="mSystems">
        <title>Genome- and Community-Level Interaction Insights into Carbon Utilization and Element Cycling Functions of Hydrothermarchaeota in Hydrothermal Sediment.</title>
        <authorList>
            <person name="Zhou Z."/>
            <person name="Liu Y."/>
            <person name="Xu W."/>
            <person name="Pan J."/>
            <person name="Luo Z.H."/>
            <person name="Li M."/>
        </authorList>
    </citation>
    <scope>NUCLEOTIDE SEQUENCE [LARGE SCALE GENOMIC DNA]</scope>
    <source>
        <strain evidence="2">SpSt-289</strain>
    </source>
</reference>
<name>A0A7C1JQG5_9CHLR</name>
<feature type="transmembrane region" description="Helical" evidence="1">
    <location>
        <begin position="187"/>
        <end position="206"/>
    </location>
</feature>
<evidence type="ECO:0000256" key="1">
    <source>
        <dbReference type="SAM" id="Phobius"/>
    </source>
</evidence>
<gene>
    <name evidence="2" type="ORF">ENQ20_00255</name>
</gene>
<organism evidence="2">
    <name type="scientific">Caldilinea aerophila</name>
    <dbReference type="NCBI Taxonomy" id="133453"/>
    <lineage>
        <taxon>Bacteria</taxon>
        <taxon>Bacillati</taxon>
        <taxon>Chloroflexota</taxon>
        <taxon>Caldilineae</taxon>
        <taxon>Caldilineales</taxon>
        <taxon>Caldilineaceae</taxon>
        <taxon>Caldilinea</taxon>
    </lineage>
</organism>
<feature type="transmembrane region" description="Helical" evidence="1">
    <location>
        <begin position="439"/>
        <end position="465"/>
    </location>
</feature>
<sequence>MAGLTARLVSAIGLDPARQRTLLGLRLRLLRRQFEREPGRIVGLLLLLVIAGPIVLLMAIGTGFAYRLAPQPWPVQVLAGVLVGLWLAWIALPLLAFRTNEGLDLSRLLLYPLRTRDLVASALIGTLFDVPSYLTLPFFLAILIGWSDQPLLYTVIVPGVLIAYALMMVSGQLVLTASAGLLRSRRFRELAIVFFSLLGSSCYFINRVVEGWFRAIDAADLQRLQPLLFLRWLPPGACAQAVASTAEGNWVEAVLWLAYALGWLALLLWMWWKLLLRMTTDAATWALPALEAKPPQRRPQSPGERITTLLGGRLPTPITATAMKEFRMIWRVPQRRIGLLQSIVAPLVLILAVFIGDIEALSRLPEWTALALPGVMLFSTWGLSTNMLGMESRGLATLLLTPAPRWQIFAGKGLAYLFTALLPTTVYTVILALTARNALILYGLVAAVAMALIVIAVNTAVAPYVTYPFDENSPTRQHAGGKWLTGVAQVLGVPLAIFVISAPATAPLMLGIWWNRAEVAGVGVLVGLAYAAGVCSVAIRWAGAQLTRREPEVLEAAKVLDS</sequence>
<keyword evidence="1" id="KW-0812">Transmembrane</keyword>
<protein>
    <submittedName>
        <fullName evidence="2">Uncharacterized protein</fullName>
    </submittedName>
</protein>
<comment type="caution">
    <text evidence="2">The sequence shown here is derived from an EMBL/GenBank/DDBJ whole genome shotgun (WGS) entry which is preliminary data.</text>
</comment>
<keyword evidence="1" id="KW-1133">Transmembrane helix</keyword>
<proteinExistence type="predicted"/>
<evidence type="ECO:0000313" key="2">
    <source>
        <dbReference type="EMBL" id="HDX29907.1"/>
    </source>
</evidence>
<feature type="transmembrane region" description="Helical" evidence="1">
    <location>
        <begin position="367"/>
        <end position="384"/>
    </location>
</feature>
<feature type="transmembrane region" description="Helical" evidence="1">
    <location>
        <begin position="337"/>
        <end position="355"/>
    </location>
</feature>
<feature type="transmembrane region" description="Helical" evidence="1">
    <location>
        <begin position="253"/>
        <end position="272"/>
    </location>
</feature>
<feature type="transmembrane region" description="Helical" evidence="1">
    <location>
        <begin position="77"/>
        <end position="97"/>
    </location>
</feature>
<dbReference type="EMBL" id="DSMG01000003">
    <property type="protein sequence ID" value="HDX29907.1"/>
    <property type="molecule type" value="Genomic_DNA"/>
</dbReference>